<dbReference type="Proteomes" id="UP000277204">
    <property type="component" value="Unassembled WGS sequence"/>
</dbReference>
<dbReference type="GO" id="GO:0017108">
    <property type="term" value="F:5'-flap endonuclease activity"/>
    <property type="evidence" value="ECO:0007669"/>
    <property type="project" value="TreeGrafter"/>
</dbReference>
<evidence type="ECO:0000313" key="1">
    <source>
        <dbReference type="EMBL" id="VDO86098.1"/>
    </source>
</evidence>
<dbReference type="SUPFAM" id="SSF47807">
    <property type="entry name" value="5' to 3' exonuclease, C-terminal subdomain"/>
    <property type="match status" value="1"/>
</dbReference>
<dbReference type="EMBL" id="UZAI01004408">
    <property type="protein sequence ID" value="VDO86098.1"/>
    <property type="molecule type" value="Genomic_DNA"/>
</dbReference>
<dbReference type="InterPro" id="IPR006084">
    <property type="entry name" value="XPG/Rad2"/>
</dbReference>
<dbReference type="InterPro" id="IPR006086">
    <property type="entry name" value="XPG-I_dom"/>
</dbReference>
<keyword evidence="2" id="KW-1185">Reference proteome</keyword>
<accession>A0A183M011</accession>
<dbReference type="AlphaFoldDB" id="A0A183M011"/>
<dbReference type="PANTHER" id="PTHR11081:SF70">
    <property type="entry name" value="FLAP ENDONUCLEASE GEN HOMOLOG 1"/>
    <property type="match status" value="1"/>
</dbReference>
<reference evidence="1 2" key="1">
    <citation type="submission" date="2018-11" db="EMBL/GenBank/DDBJ databases">
        <authorList>
            <consortium name="Pathogen Informatics"/>
        </authorList>
    </citation>
    <scope>NUCLEOTIDE SEQUENCE [LARGE SCALE GENOMIC DNA]</scope>
    <source>
        <strain evidence="1 2">Zambia</strain>
    </source>
</reference>
<dbReference type="SMART" id="SM00484">
    <property type="entry name" value="XPGI"/>
    <property type="match status" value="1"/>
</dbReference>
<proteinExistence type="predicted"/>
<dbReference type="InterPro" id="IPR029060">
    <property type="entry name" value="PIN-like_dom_sf"/>
</dbReference>
<sequence length="343" mass="38571">MEHRPPTSILQPIAAEAAATLVVFSCIRCCVWDRRARSSAKSRSSNCILDVHCIPASSGMLSVPAALPLLICLMSMLISSIVGGPTSIARSVGAASMLVDACITNDGDAFLYGAETVYRHFSMDSRDSSVCVFHMHRIRDVLNLTKCDLVLLGILLGCDYWASGVSRLGPVGALRLIASLKSPNPHVDERFLIKFLTWLTSTCPQNCEDFNLNPFDLRVCPSDIKMWLRVGVELKNCPYEEIFAEFLTSFENRNWTLPKQESVSQWKRPDPRKAVSFCQIHLNWDPAYTLQHFLPVMALWDLRHPQIYNSPSYIKSLIAYQIDDSVILKPLRVWIYDTEALES</sequence>
<dbReference type="STRING" id="48269.A0A183M011"/>
<dbReference type="Gene3D" id="1.10.150.20">
    <property type="entry name" value="5' to 3' exonuclease, C-terminal subdomain"/>
    <property type="match status" value="1"/>
</dbReference>
<dbReference type="PANTHER" id="PTHR11081">
    <property type="entry name" value="FLAP ENDONUCLEASE FAMILY MEMBER"/>
    <property type="match status" value="1"/>
</dbReference>
<name>A0A183M011_9TREM</name>
<dbReference type="InterPro" id="IPR036279">
    <property type="entry name" value="5-3_exonuclease_C_sf"/>
</dbReference>
<organism evidence="1 2">
    <name type="scientific">Schistosoma margrebowiei</name>
    <dbReference type="NCBI Taxonomy" id="48269"/>
    <lineage>
        <taxon>Eukaryota</taxon>
        <taxon>Metazoa</taxon>
        <taxon>Spiralia</taxon>
        <taxon>Lophotrochozoa</taxon>
        <taxon>Platyhelminthes</taxon>
        <taxon>Trematoda</taxon>
        <taxon>Digenea</taxon>
        <taxon>Strigeidida</taxon>
        <taxon>Schistosomatoidea</taxon>
        <taxon>Schistosomatidae</taxon>
        <taxon>Schistosoma</taxon>
    </lineage>
</organism>
<dbReference type="SUPFAM" id="SSF88723">
    <property type="entry name" value="PIN domain-like"/>
    <property type="match status" value="1"/>
</dbReference>
<dbReference type="Gene3D" id="3.40.50.1010">
    <property type="entry name" value="5'-nuclease"/>
    <property type="match status" value="1"/>
</dbReference>
<gene>
    <name evidence="1" type="ORF">SMRZ_LOCUS9386</name>
</gene>
<evidence type="ECO:0000313" key="2">
    <source>
        <dbReference type="Proteomes" id="UP000277204"/>
    </source>
</evidence>
<dbReference type="GO" id="GO:0000400">
    <property type="term" value="F:four-way junction DNA binding"/>
    <property type="evidence" value="ECO:0007669"/>
    <property type="project" value="TreeGrafter"/>
</dbReference>
<protein>
    <submittedName>
        <fullName evidence="1">Uncharacterized protein</fullName>
    </submittedName>
</protein>
<dbReference type="Pfam" id="PF00867">
    <property type="entry name" value="XPG_I"/>
    <property type="match status" value="1"/>
</dbReference>